<dbReference type="EMBL" id="QCYY01000448">
    <property type="protein sequence ID" value="ROT85085.1"/>
    <property type="molecule type" value="Genomic_DNA"/>
</dbReference>
<dbReference type="PANTHER" id="PTHR12840">
    <property type="entry name" value="NADH-UBIQUINONE OXIDOREDUCTASE ASHI SUBUNIT"/>
    <property type="match status" value="1"/>
</dbReference>
<evidence type="ECO:0000313" key="4">
    <source>
        <dbReference type="Proteomes" id="UP000283509"/>
    </source>
</evidence>
<reference evidence="3 4" key="1">
    <citation type="submission" date="2018-04" db="EMBL/GenBank/DDBJ databases">
        <authorList>
            <person name="Zhang X."/>
            <person name="Yuan J."/>
            <person name="Li F."/>
            <person name="Xiang J."/>
        </authorList>
    </citation>
    <scope>NUCLEOTIDE SEQUENCE [LARGE SCALE GENOMIC DNA]</scope>
    <source>
        <tissue evidence="3">Muscle</tissue>
    </source>
</reference>
<name>A0A423U8Q2_PENVA</name>
<evidence type="ECO:0000313" key="3">
    <source>
        <dbReference type="EMBL" id="ROT85085.1"/>
    </source>
</evidence>
<organism evidence="3 4">
    <name type="scientific">Penaeus vannamei</name>
    <name type="common">Whiteleg shrimp</name>
    <name type="synonym">Litopenaeus vannamei</name>
    <dbReference type="NCBI Taxonomy" id="6689"/>
    <lineage>
        <taxon>Eukaryota</taxon>
        <taxon>Metazoa</taxon>
        <taxon>Ecdysozoa</taxon>
        <taxon>Arthropoda</taxon>
        <taxon>Crustacea</taxon>
        <taxon>Multicrustacea</taxon>
        <taxon>Malacostraca</taxon>
        <taxon>Eumalacostraca</taxon>
        <taxon>Eucarida</taxon>
        <taxon>Decapoda</taxon>
        <taxon>Dendrobranchiata</taxon>
        <taxon>Penaeoidea</taxon>
        <taxon>Penaeidae</taxon>
        <taxon>Penaeus</taxon>
    </lineage>
</organism>
<dbReference type="AlphaFoldDB" id="A0A423U8Q2"/>
<evidence type="ECO:0000256" key="1">
    <source>
        <dbReference type="SAM" id="MobiDB-lite"/>
    </source>
</evidence>
<dbReference type="PANTHER" id="PTHR12840:SF1">
    <property type="entry name" value="NADH DEHYDROGENASE [UBIQUINONE] 1 BETA SUBCOMPLEX SUBUNIT 8, MITOCHONDRIAL"/>
    <property type="match status" value="1"/>
</dbReference>
<evidence type="ECO:0000256" key="2">
    <source>
        <dbReference type="SAM" id="Phobius"/>
    </source>
</evidence>
<sequence>MSAITRSLLKLRPLGGFQGLAGTQSARSAGNWNKDWKPGKYPVTPEERAAAARKYGLRPDEYEPYPDDGLGFGDYPKLPVVSAEARDPYRDWDHPEHRRDFGEPIHASADMYGLDRIDDTQKPRFSLNDQALSFFGVMAAFFAAYFYLNDNKMHWPVLPKQYPEEGKTHYTFEPAE</sequence>
<comment type="caution">
    <text evidence="3">The sequence shown here is derived from an EMBL/GenBank/DDBJ whole genome shotgun (WGS) entry which is preliminary data.</text>
</comment>
<feature type="region of interest" description="Disordered" evidence="1">
    <location>
        <begin position="19"/>
        <end position="41"/>
    </location>
</feature>
<proteinExistence type="predicted"/>
<dbReference type="GO" id="GO:0005739">
    <property type="term" value="C:mitochondrion"/>
    <property type="evidence" value="ECO:0007669"/>
    <property type="project" value="InterPro"/>
</dbReference>
<dbReference type="OrthoDB" id="2014058at2759"/>
<dbReference type="Pfam" id="PF05821">
    <property type="entry name" value="NDUF_B8"/>
    <property type="match status" value="1"/>
</dbReference>
<reference evidence="3 4" key="2">
    <citation type="submission" date="2019-01" db="EMBL/GenBank/DDBJ databases">
        <title>The decoding of complex shrimp genome reveals the adaptation for benthos swimmer, frequently molting mechanism and breeding impact on genome.</title>
        <authorList>
            <person name="Sun Y."/>
            <person name="Gao Y."/>
            <person name="Yu Y."/>
        </authorList>
    </citation>
    <scope>NUCLEOTIDE SEQUENCE [LARGE SCALE GENOMIC DNA]</scope>
    <source>
        <tissue evidence="3">Muscle</tissue>
    </source>
</reference>
<accession>A0A423U8Q2</accession>
<dbReference type="InterPro" id="IPR008699">
    <property type="entry name" value="NDUFB8"/>
</dbReference>
<dbReference type="STRING" id="6689.A0A423U8Q2"/>
<keyword evidence="4" id="KW-1185">Reference proteome</keyword>
<keyword evidence="2" id="KW-0812">Transmembrane</keyword>
<feature type="compositionally biased region" description="Polar residues" evidence="1">
    <location>
        <begin position="21"/>
        <end position="31"/>
    </location>
</feature>
<keyword evidence="2" id="KW-1133">Transmembrane helix</keyword>
<feature type="transmembrane region" description="Helical" evidence="2">
    <location>
        <begin position="131"/>
        <end position="148"/>
    </location>
</feature>
<gene>
    <name evidence="3" type="ORF">C7M84_021352</name>
</gene>
<keyword evidence="2" id="KW-0472">Membrane</keyword>
<protein>
    <submittedName>
        <fullName evidence="3">NADH dehydrogenase</fullName>
    </submittedName>
</protein>
<dbReference type="Proteomes" id="UP000283509">
    <property type="component" value="Unassembled WGS sequence"/>
</dbReference>